<dbReference type="KEGG" id="pcw:110206243"/>
<evidence type="ECO:0000313" key="4">
    <source>
        <dbReference type="RefSeq" id="XP_020839135.1"/>
    </source>
</evidence>
<dbReference type="InterPro" id="IPR049467">
    <property type="entry name" value="UBAP-1-like_UBA2"/>
</dbReference>
<dbReference type="AlphaFoldDB" id="A0A6P5K1Z9"/>
<dbReference type="InterPro" id="IPR038870">
    <property type="entry name" value="UBAP1"/>
</dbReference>
<dbReference type="GO" id="GO:0043130">
    <property type="term" value="F:ubiquitin binding"/>
    <property type="evidence" value="ECO:0007669"/>
    <property type="project" value="InterPro"/>
</dbReference>
<dbReference type="GO" id="GO:0043162">
    <property type="term" value="P:ubiquitin-dependent protein catabolic process via the multivesicular body sorting pathway"/>
    <property type="evidence" value="ECO:0007669"/>
    <property type="project" value="InterPro"/>
</dbReference>
<feature type="region of interest" description="Disordered" evidence="1">
    <location>
        <begin position="87"/>
        <end position="169"/>
    </location>
</feature>
<accession>A0A6P5K1Z9</accession>
<dbReference type="CDD" id="cd14316">
    <property type="entry name" value="UBA2_UBAP1_like"/>
    <property type="match status" value="1"/>
</dbReference>
<evidence type="ECO:0000256" key="1">
    <source>
        <dbReference type="SAM" id="MobiDB-lite"/>
    </source>
</evidence>
<feature type="compositionally biased region" description="Low complexity" evidence="1">
    <location>
        <begin position="141"/>
        <end position="151"/>
    </location>
</feature>
<dbReference type="CTD" id="390595"/>
<name>A0A6P5K1Z9_PHACI</name>
<dbReference type="GO" id="GO:0000813">
    <property type="term" value="C:ESCRT I complex"/>
    <property type="evidence" value="ECO:0007669"/>
    <property type="project" value="InterPro"/>
</dbReference>
<proteinExistence type="predicted"/>
<dbReference type="PANTHER" id="PTHR15960">
    <property type="entry name" value="LD44032P"/>
    <property type="match status" value="1"/>
</dbReference>
<evidence type="ECO:0000313" key="3">
    <source>
        <dbReference type="Proteomes" id="UP000515140"/>
    </source>
</evidence>
<evidence type="ECO:0000259" key="2">
    <source>
        <dbReference type="PROSITE" id="PS51497"/>
    </source>
</evidence>
<feature type="compositionally biased region" description="Acidic residues" evidence="1">
    <location>
        <begin position="114"/>
        <end position="134"/>
    </location>
</feature>
<dbReference type="Gene3D" id="1.20.120.1920">
    <property type="entry name" value="UBAP1 SOUBA domain"/>
    <property type="match status" value="1"/>
</dbReference>
<gene>
    <name evidence="4" type="primary">UBAP1L</name>
</gene>
<protein>
    <submittedName>
        <fullName evidence="4">Ubiquitin-associated protein 1-like</fullName>
    </submittedName>
</protein>
<reference evidence="4" key="1">
    <citation type="submission" date="2025-08" db="UniProtKB">
        <authorList>
            <consortium name="RefSeq"/>
        </authorList>
    </citation>
    <scope>IDENTIFICATION</scope>
    <source>
        <tissue evidence="4">Spleen</tissue>
    </source>
</reference>
<organism evidence="3 4">
    <name type="scientific">Phascolarctos cinereus</name>
    <name type="common">Koala</name>
    <dbReference type="NCBI Taxonomy" id="38626"/>
    <lineage>
        <taxon>Eukaryota</taxon>
        <taxon>Metazoa</taxon>
        <taxon>Chordata</taxon>
        <taxon>Craniata</taxon>
        <taxon>Vertebrata</taxon>
        <taxon>Euteleostomi</taxon>
        <taxon>Mammalia</taxon>
        <taxon>Metatheria</taxon>
        <taxon>Diprotodontia</taxon>
        <taxon>Phascolarctidae</taxon>
        <taxon>Phascolarctos</taxon>
    </lineage>
</organism>
<dbReference type="InParanoid" id="A0A6P5K1Z9"/>
<dbReference type="RefSeq" id="XP_020839135.1">
    <property type="nucleotide sequence ID" value="XM_020983476.1"/>
</dbReference>
<dbReference type="GeneID" id="110206243"/>
<dbReference type="PANTHER" id="PTHR15960:SF3">
    <property type="entry name" value="UBIQUITIN-ASSOCIATED PROTEIN 1-LIKE"/>
    <property type="match status" value="1"/>
</dbReference>
<feature type="domain" description="UMA" evidence="2">
    <location>
        <begin position="4"/>
        <end position="50"/>
    </location>
</feature>
<feature type="region of interest" description="Disordered" evidence="1">
    <location>
        <begin position="226"/>
        <end position="251"/>
    </location>
</feature>
<feature type="compositionally biased region" description="Pro residues" evidence="1">
    <location>
        <begin position="232"/>
        <end position="245"/>
    </location>
</feature>
<dbReference type="PROSITE" id="PS51497">
    <property type="entry name" value="UMA"/>
    <property type="match status" value="1"/>
</dbReference>
<keyword evidence="3" id="KW-1185">Reference proteome</keyword>
<dbReference type="Proteomes" id="UP000515140">
    <property type="component" value="Unplaced"/>
</dbReference>
<dbReference type="FunFam" id="1.20.120.1920:FF:000002">
    <property type="entry name" value="Ubiquitin-associated protein 1-like a"/>
    <property type="match status" value="1"/>
</dbReference>
<sequence length="410" mass="46129">MSYLDGVPFRVSKSFMVEWEPTTASNFCVPDCRELLLGSMHDFSLERKVLYWLEAATRQEMSWGNEAPGMATAPPCWLLLVDSLDTSSAAEAEQQEDGEKNSTQLGSWKCGEDGFTEEEEEEEEEEEQEEEEEDSSPKEMPSPSSFRGPRPFLEKGYTSSPGSPSLGHRRRSLDIFHNVKNELEGVRRRLSLLLPPLSRAASPERRLAAKSLALYHRFRNNRTMTSTAPVLDVPPPAPPTTPPRPSTAGCIPPIWSHKPTVPSLSPYSCLPPCPGTPSPLSSDNSHPDSTADLLSALSQEERDLIEPVLALGYPLRRAVLALQRTGRQSLSQFLSYLSTCDRLVKQGYSESLVEESMEMFQYSESKASEFLHLWEQFSDMGFQQDRIKEVLLLHENHREHALEELMTRAQ</sequence>
<dbReference type="InterPro" id="IPR042575">
    <property type="entry name" value="UBAP1_C"/>
</dbReference>
<dbReference type="FunCoup" id="A0A6P5K1Z9">
    <property type="interactions" value="6"/>
</dbReference>
<dbReference type="InterPro" id="IPR023340">
    <property type="entry name" value="UMA"/>
</dbReference>
<dbReference type="Pfam" id="PF21267">
    <property type="entry name" value="UBAP-1_UBA2"/>
    <property type="match status" value="1"/>
</dbReference>